<comment type="cofactor">
    <cofactor evidence="1">
        <name>Zn(2+)</name>
        <dbReference type="ChEBI" id="CHEBI:29105"/>
    </cofactor>
</comment>
<evidence type="ECO:0000256" key="1">
    <source>
        <dbReference type="ARBA" id="ARBA00001947"/>
    </source>
</evidence>
<dbReference type="EMBL" id="KZ679010">
    <property type="protein sequence ID" value="PSS20385.1"/>
    <property type="molecule type" value="Genomic_DNA"/>
</dbReference>
<evidence type="ECO:0000259" key="10">
    <source>
        <dbReference type="Pfam" id="PF00962"/>
    </source>
</evidence>
<keyword evidence="8" id="KW-0378">Hydrolase</keyword>
<dbReference type="SUPFAM" id="SSF51556">
    <property type="entry name" value="Metallo-dependent hydrolases"/>
    <property type="match status" value="1"/>
</dbReference>
<proteinExistence type="inferred from homology"/>
<dbReference type="GO" id="GO:0046872">
    <property type="term" value="F:metal ion binding"/>
    <property type="evidence" value="ECO:0007669"/>
    <property type="project" value="UniProtKB-KW"/>
</dbReference>
<evidence type="ECO:0000256" key="8">
    <source>
        <dbReference type="ARBA" id="ARBA00022801"/>
    </source>
</evidence>
<comment type="catalytic activity">
    <reaction evidence="9">
        <text>adenosine + H2O + H(+) = inosine + NH4(+)</text>
        <dbReference type="Rhea" id="RHEA:24408"/>
        <dbReference type="ChEBI" id="CHEBI:15377"/>
        <dbReference type="ChEBI" id="CHEBI:15378"/>
        <dbReference type="ChEBI" id="CHEBI:16335"/>
        <dbReference type="ChEBI" id="CHEBI:17596"/>
        <dbReference type="ChEBI" id="CHEBI:28938"/>
        <dbReference type="EC" id="3.5.4.4"/>
    </reaction>
</comment>
<evidence type="ECO:0000256" key="9">
    <source>
        <dbReference type="ARBA" id="ARBA00047764"/>
    </source>
</evidence>
<keyword evidence="6" id="KW-0479">Metal-binding</keyword>
<dbReference type="RefSeq" id="XP_024721655.1">
    <property type="nucleotide sequence ID" value="XM_024867494.1"/>
</dbReference>
<organism evidence="11 12">
    <name type="scientific">Amorphotheca resinae ATCC 22711</name>
    <dbReference type="NCBI Taxonomy" id="857342"/>
    <lineage>
        <taxon>Eukaryota</taxon>
        <taxon>Fungi</taxon>
        <taxon>Dikarya</taxon>
        <taxon>Ascomycota</taxon>
        <taxon>Pezizomycotina</taxon>
        <taxon>Leotiomycetes</taxon>
        <taxon>Helotiales</taxon>
        <taxon>Amorphothecaceae</taxon>
        <taxon>Amorphotheca</taxon>
    </lineage>
</organism>
<dbReference type="GO" id="GO:0006154">
    <property type="term" value="P:adenosine catabolic process"/>
    <property type="evidence" value="ECO:0007669"/>
    <property type="project" value="TreeGrafter"/>
</dbReference>
<keyword evidence="12" id="KW-1185">Reference proteome</keyword>
<comment type="similarity">
    <text evidence="3">Belongs to the metallo-dependent hydrolases superfamily. Adenosine and AMP deaminases family. ADGF subfamily.</text>
</comment>
<dbReference type="FunFam" id="3.20.20.140:FF:000017">
    <property type="entry name" value="Adenosine deaminase 2"/>
    <property type="match status" value="1"/>
</dbReference>
<dbReference type="STRING" id="857342.A0A2T3B415"/>
<dbReference type="GO" id="GO:0046103">
    <property type="term" value="P:inosine biosynthetic process"/>
    <property type="evidence" value="ECO:0007669"/>
    <property type="project" value="TreeGrafter"/>
</dbReference>
<evidence type="ECO:0000256" key="4">
    <source>
        <dbReference type="ARBA" id="ARBA00012784"/>
    </source>
</evidence>
<reference evidence="11 12" key="1">
    <citation type="journal article" date="2018" name="New Phytol.">
        <title>Comparative genomics and transcriptomics depict ericoid mycorrhizal fungi as versatile saprotrophs and plant mutualists.</title>
        <authorList>
            <person name="Martino E."/>
            <person name="Morin E."/>
            <person name="Grelet G.A."/>
            <person name="Kuo A."/>
            <person name="Kohler A."/>
            <person name="Daghino S."/>
            <person name="Barry K.W."/>
            <person name="Cichocki N."/>
            <person name="Clum A."/>
            <person name="Dockter R.B."/>
            <person name="Hainaut M."/>
            <person name="Kuo R.C."/>
            <person name="LaButti K."/>
            <person name="Lindahl B.D."/>
            <person name="Lindquist E.A."/>
            <person name="Lipzen A."/>
            <person name="Khouja H.R."/>
            <person name="Magnuson J."/>
            <person name="Murat C."/>
            <person name="Ohm R.A."/>
            <person name="Singer S.W."/>
            <person name="Spatafora J.W."/>
            <person name="Wang M."/>
            <person name="Veneault-Fourrey C."/>
            <person name="Henrissat B."/>
            <person name="Grigoriev I.V."/>
            <person name="Martin F.M."/>
            <person name="Perotto S."/>
        </authorList>
    </citation>
    <scope>NUCLEOTIDE SEQUENCE [LARGE SCALE GENOMIC DNA]</scope>
    <source>
        <strain evidence="11 12">ATCC 22711</strain>
    </source>
</reference>
<dbReference type="OrthoDB" id="7202371at2759"/>
<dbReference type="PANTHER" id="PTHR11409:SF39">
    <property type="entry name" value="ADENOSINE DEAMINASE 2"/>
    <property type="match status" value="1"/>
</dbReference>
<sequence length="588" mass="67343">MARVRDMDWPSRLPEDEWAELVQGVPAKDEPFIKQYETGREALIAQEKNQRSDHSFRQSLSPLAKKACEIVGRIREHEQRTVWTAEFENSLAQKTGTNVYPGMMFSLAKERMEKTQLWQIIRKMPKGALLHAHMDAMVDFDFLFATLLETKGMHIYSLTRMSTAQELEVAPVKFRFYESEKVSEHSIWSPDYVPSTPVLLTKAADSFPHGGRPGFLNWLKQRCTITSTESIEHHHGVDAVWRKFSSVFTILNTIIFYEPIFRAFMRRMLQQLLADGVKWVDLRLSFTFRYYKEGKETPEPTFHEMFRVFGEEIENFKASEEGKEFWGARMIWTGIRVLDQRKIVEDMDACLAIKLAYPHLIAGYDLVGQEDAGRPLKDLLPELFWFRKQCAQEGVEIPFFFHAGECLGDGSDTDQNLFDAVLLGTRRIGHGFSLYKHPLLIDMVKEKKILVESCPISNEVLRLCASVMSHPLPALLARGVSCSLCNDDPAILGQDTAGMTHDFWQALQGWDNLGLAGLGALAENSVRYAAFEDQTAADWVKDIKEATLGNGVRAERMKQWSIEWEKFCLWIVTEFGDDEESIGKQEKS</sequence>
<accession>A0A2T3B415</accession>
<evidence type="ECO:0000313" key="12">
    <source>
        <dbReference type="Proteomes" id="UP000241818"/>
    </source>
</evidence>
<evidence type="ECO:0000256" key="5">
    <source>
        <dbReference type="ARBA" id="ARBA00022525"/>
    </source>
</evidence>
<evidence type="ECO:0000256" key="6">
    <source>
        <dbReference type="ARBA" id="ARBA00022723"/>
    </source>
</evidence>
<evidence type="ECO:0000256" key="7">
    <source>
        <dbReference type="ARBA" id="ARBA00022729"/>
    </source>
</evidence>
<dbReference type="Pfam" id="PF00962">
    <property type="entry name" value="A_deaminase"/>
    <property type="match status" value="1"/>
</dbReference>
<dbReference type="InParanoid" id="A0A2T3B415"/>
<evidence type="ECO:0000256" key="3">
    <source>
        <dbReference type="ARBA" id="ARBA00006083"/>
    </source>
</evidence>
<keyword evidence="5" id="KW-0964">Secreted</keyword>
<dbReference type="PANTHER" id="PTHR11409">
    <property type="entry name" value="ADENOSINE DEAMINASE"/>
    <property type="match status" value="1"/>
</dbReference>
<dbReference type="InterPro" id="IPR006330">
    <property type="entry name" value="Ado/ade_deaminase"/>
</dbReference>
<dbReference type="AlphaFoldDB" id="A0A2T3B415"/>
<gene>
    <name evidence="11" type="ORF">M430DRAFT_41698</name>
</gene>
<dbReference type="GO" id="GO:0004000">
    <property type="term" value="F:adenosine deaminase activity"/>
    <property type="evidence" value="ECO:0007669"/>
    <property type="project" value="TreeGrafter"/>
</dbReference>
<name>A0A2T3B415_AMORE</name>
<dbReference type="EC" id="3.5.4.4" evidence="4"/>
<dbReference type="GO" id="GO:0005576">
    <property type="term" value="C:extracellular region"/>
    <property type="evidence" value="ECO:0007669"/>
    <property type="project" value="UniProtKB-SubCell"/>
</dbReference>
<comment type="subcellular location">
    <subcellularLocation>
        <location evidence="2">Secreted</location>
    </subcellularLocation>
</comment>
<dbReference type="Proteomes" id="UP000241818">
    <property type="component" value="Unassembled WGS sequence"/>
</dbReference>
<protein>
    <recommendedName>
        <fullName evidence="4">adenosine deaminase</fullName>
        <ecNumber evidence="4">3.5.4.4</ecNumber>
    </recommendedName>
</protein>
<dbReference type="Gene3D" id="3.20.20.140">
    <property type="entry name" value="Metal-dependent hydrolases"/>
    <property type="match status" value="1"/>
</dbReference>
<evidence type="ECO:0000313" key="11">
    <source>
        <dbReference type="EMBL" id="PSS20385.1"/>
    </source>
</evidence>
<dbReference type="InterPro" id="IPR032466">
    <property type="entry name" value="Metal_Hydrolase"/>
</dbReference>
<dbReference type="GeneID" id="36575575"/>
<keyword evidence="7" id="KW-0732">Signal</keyword>
<dbReference type="InterPro" id="IPR001365">
    <property type="entry name" value="A_deaminase_dom"/>
</dbReference>
<feature type="domain" description="Adenosine deaminase" evidence="10">
    <location>
        <begin position="236"/>
        <end position="542"/>
    </location>
</feature>
<evidence type="ECO:0000256" key="2">
    <source>
        <dbReference type="ARBA" id="ARBA00004613"/>
    </source>
</evidence>